<sequence length="45" mass="5052">MTLNKRDIAMNNTNADEEVGRKELGKGVIPIFNCSEFNDVNIIAR</sequence>
<proteinExistence type="predicted"/>
<dbReference type="EMBL" id="CAJVQB010005863">
    <property type="protein sequence ID" value="CAG8671673.1"/>
    <property type="molecule type" value="Genomic_DNA"/>
</dbReference>
<reference evidence="1 2" key="1">
    <citation type="submission" date="2021-06" db="EMBL/GenBank/DDBJ databases">
        <authorList>
            <person name="Kallberg Y."/>
            <person name="Tangrot J."/>
            <person name="Rosling A."/>
        </authorList>
    </citation>
    <scope>NUCLEOTIDE SEQUENCE [LARGE SCALE GENOMIC DNA]</scope>
    <source>
        <strain evidence="1 2">120-4 pot B 10/14</strain>
    </source>
</reference>
<name>A0ABN7UV08_GIGMA</name>
<dbReference type="Proteomes" id="UP000789901">
    <property type="component" value="Unassembled WGS sequence"/>
</dbReference>
<evidence type="ECO:0000313" key="2">
    <source>
        <dbReference type="Proteomes" id="UP000789901"/>
    </source>
</evidence>
<evidence type="ECO:0000313" key="1">
    <source>
        <dbReference type="EMBL" id="CAG8671673.1"/>
    </source>
</evidence>
<gene>
    <name evidence="1" type="ORF">GMARGA_LOCUS10459</name>
</gene>
<feature type="non-terminal residue" evidence="1">
    <location>
        <position position="45"/>
    </location>
</feature>
<accession>A0ABN7UV08</accession>
<protein>
    <submittedName>
        <fullName evidence="1">30800_t:CDS:1</fullName>
    </submittedName>
</protein>
<organism evidence="1 2">
    <name type="scientific">Gigaspora margarita</name>
    <dbReference type="NCBI Taxonomy" id="4874"/>
    <lineage>
        <taxon>Eukaryota</taxon>
        <taxon>Fungi</taxon>
        <taxon>Fungi incertae sedis</taxon>
        <taxon>Mucoromycota</taxon>
        <taxon>Glomeromycotina</taxon>
        <taxon>Glomeromycetes</taxon>
        <taxon>Diversisporales</taxon>
        <taxon>Gigasporaceae</taxon>
        <taxon>Gigaspora</taxon>
    </lineage>
</organism>
<keyword evidence="2" id="KW-1185">Reference proteome</keyword>
<comment type="caution">
    <text evidence="1">The sequence shown here is derived from an EMBL/GenBank/DDBJ whole genome shotgun (WGS) entry which is preliminary data.</text>
</comment>